<dbReference type="SUPFAM" id="SSF47384">
    <property type="entry name" value="Homodimeric domain of signal transducing histidine kinase"/>
    <property type="match status" value="1"/>
</dbReference>
<evidence type="ECO:0000256" key="13">
    <source>
        <dbReference type="SAM" id="MobiDB-lite"/>
    </source>
</evidence>
<feature type="domain" description="PAC" evidence="17">
    <location>
        <begin position="258"/>
        <end position="310"/>
    </location>
</feature>
<evidence type="ECO:0000256" key="1">
    <source>
        <dbReference type="ARBA" id="ARBA00000085"/>
    </source>
</evidence>
<dbReference type="Gene3D" id="3.40.50.2300">
    <property type="match status" value="1"/>
</dbReference>
<evidence type="ECO:0000256" key="3">
    <source>
        <dbReference type="ARBA" id="ARBA00012438"/>
    </source>
</evidence>
<dbReference type="GO" id="GO:0005886">
    <property type="term" value="C:plasma membrane"/>
    <property type="evidence" value="ECO:0007669"/>
    <property type="project" value="UniProtKB-SubCell"/>
</dbReference>
<dbReference type="Gene3D" id="3.30.450.20">
    <property type="entry name" value="PAS domain"/>
    <property type="match status" value="1"/>
</dbReference>
<dbReference type="PROSITE" id="PS50112">
    <property type="entry name" value="PAS"/>
    <property type="match status" value="1"/>
</dbReference>
<evidence type="ECO:0000256" key="5">
    <source>
        <dbReference type="ARBA" id="ARBA00022553"/>
    </source>
</evidence>
<dbReference type="CDD" id="cd00082">
    <property type="entry name" value="HisKA"/>
    <property type="match status" value="1"/>
</dbReference>
<feature type="domain" description="PAS" evidence="16">
    <location>
        <begin position="184"/>
        <end position="254"/>
    </location>
</feature>
<evidence type="ECO:0000259" key="16">
    <source>
        <dbReference type="PROSITE" id="PS50112"/>
    </source>
</evidence>
<dbReference type="InterPro" id="IPR003661">
    <property type="entry name" value="HisK_dim/P_dom"/>
</dbReference>
<dbReference type="InterPro" id="IPR000014">
    <property type="entry name" value="PAS"/>
</dbReference>
<dbReference type="InterPro" id="IPR036097">
    <property type="entry name" value="HisK_dim/P_sf"/>
</dbReference>
<dbReference type="CDD" id="cd00130">
    <property type="entry name" value="PAS"/>
    <property type="match status" value="1"/>
</dbReference>
<dbReference type="Pfam" id="PF00512">
    <property type="entry name" value="HisKA"/>
    <property type="match status" value="1"/>
</dbReference>
<evidence type="ECO:0000256" key="8">
    <source>
        <dbReference type="ARBA" id="ARBA00022777"/>
    </source>
</evidence>
<proteinExistence type="predicted"/>
<dbReference type="SUPFAM" id="SSF52172">
    <property type="entry name" value="CheY-like"/>
    <property type="match status" value="1"/>
</dbReference>
<evidence type="ECO:0000256" key="6">
    <source>
        <dbReference type="ARBA" id="ARBA00022679"/>
    </source>
</evidence>
<organism evidence="18 19">
    <name type="scientific">Aquabacterium lacunae</name>
    <dbReference type="NCBI Taxonomy" id="2528630"/>
    <lineage>
        <taxon>Bacteria</taxon>
        <taxon>Pseudomonadati</taxon>
        <taxon>Pseudomonadota</taxon>
        <taxon>Betaproteobacteria</taxon>
        <taxon>Burkholderiales</taxon>
        <taxon>Aquabacterium</taxon>
    </lineage>
</organism>
<protein>
    <recommendedName>
        <fullName evidence="3">histidine kinase</fullName>
        <ecNumber evidence="3">2.7.13.3</ecNumber>
    </recommendedName>
</protein>
<evidence type="ECO:0000259" key="15">
    <source>
        <dbReference type="PROSITE" id="PS50110"/>
    </source>
</evidence>
<dbReference type="SMART" id="SM00387">
    <property type="entry name" value="HATPase_c"/>
    <property type="match status" value="1"/>
</dbReference>
<dbReference type="InterPro" id="IPR001610">
    <property type="entry name" value="PAC"/>
</dbReference>
<feature type="domain" description="Histidine kinase" evidence="14">
    <location>
        <begin position="327"/>
        <end position="545"/>
    </location>
</feature>
<dbReference type="Pfam" id="PF13426">
    <property type="entry name" value="PAS_9"/>
    <property type="match status" value="1"/>
</dbReference>
<dbReference type="Proteomes" id="UP000292120">
    <property type="component" value="Unassembled WGS sequence"/>
</dbReference>
<dbReference type="Pfam" id="PF00072">
    <property type="entry name" value="Response_reg"/>
    <property type="match status" value="1"/>
</dbReference>
<dbReference type="PROSITE" id="PS50110">
    <property type="entry name" value="RESPONSE_REGULATORY"/>
    <property type="match status" value="1"/>
</dbReference>
<dbReference type="EC" id="2.7.13.3" evidence="3"/>
<dbReference type="FunFam" id="3.30.565.10:FF:000023">
    <property type="entry name" value="PAS domain-containing sensor histidine kinase"/>
    <property type="match status" value="1"/>
</dbReference>
<evidence type="ECO:0000256" key="7">
    <source>
        <dbReference type="ARBA" id="ARBA00022741"/>
    </source>
</evidence>
<evidence type="ECO:0000259" key="14">
    <source>
        <dbReference type="PROSITE" id="PS50109"/>
    </source>
</evidence>
<gene>
    <name evidence="18" type="ORF">EYS42_15135</name>
</gene>
<dbReference type="Pfam" id="PF02518">
    <property type="entry name" value="HATPase_c"/>
    <property type="match status" value="1"/>
</dbReference>
<dbReference type="InterPro" id="IPR003594">
    <property type="entry name" value="HATPase_dom"/>
</dbReference>
<dbReference type="PANTHER" id="PTHR43047">
    <property type="entry name" value="TWO-COMPONENT HISTIDINE PROTEIN KINASE"/>
    <property type="match status" value="1"/>
</dbReference>
<evidence type="ECO:0000313" key="19">
    <source>
        <dbReference type="Proteomes" id="UP000292120"/>
    </source>
</evidence>
<evidence type="ECO:0000256" key="4">
    <source>
        <dbReference type="ARBA" id="ARBA00022475"/>
    </source>
</evidence>
<dbReference type="PRINTS" id="PR00344">
    <property type="entry name" value="BCTRLSENSOR"/>
</dbReference>
<feature type="region of interest" description="Disordered" evidence="13">
    <location>
        <begin position="553"/>
        <end position="574"/>
    </location>
</feature>
<keyword evidence="4" id="KW-1003">Cell membrane</keyword>
<dbReference type="SMART" id="SM00086">
    <property type="entry name" value="PAC"/>
    <property type="match status" value="1"/>
</dbReference>
<dbReference type="Gene3D" id="1.10.287.130">
    <property type="match status" value="1"/>
</dbReference>
<dbReference type="RefSeq" id="WP_130969034.1">
    <property type="nucleotide sequence ID" value="NZ_SIXI01000007.1"/>
</dbReference>
<keyword evidence="9" id="KW-0067">ATP-binding</keyword>
<dbReference type="SUPFAM" id="SSF55874">
    <property type="entry name" value="ATPase domain of HSP90 chaperone/DNA topoisomerase II/histidine kinase"/>
    <property type="match status" value="1"/>
</dbReference>
<evidence type="ECO:0000259" key="17">
    <source>
        <dbReference type="PROSITE" id="PS50113"/>
    </source>
</evidence>
<evidence type="ECO:0000313" key="18">
    <source>
        <dbReference type="EMBL" id="TBO28337.1"/>
    </source>
</evidence>
<dbReference type="InterPro" id="IPR000700">
    <property type="entry name" value="PAS-assoc_C"/>
</dbReference>
<dbReference type="InterPro" id="IPR004358">
    <property type="entry name" value="Sig_transdc_His_kin-like_C"/>
</dbReference>
<evidence type="ECO:0000256" key="2">
    <source>
        <dbReference type="ARBA" id="ARBA00004236"/>
    </source>
</evidence>
<dbReference type="CDD" id="cd17546">
    <property type="entry name" value="REC_hyHK_CKI1_RcsC-like"/>
    <property type="match status" value="1"/>
</dbReference>
<name>A0A4V2JFC6_9BURK</name>
<dbReference type="InterPro" id="IPR011006">
    <property type="entry name" value="CheY-like_superfamily"/>
</dbReference>
<comment type="caution">
    <text evidence="18">The sequence shown here is derived from an EMBL/GenBank/DDBJ whole genome shotgun (WGS) entry which is preliminary data.</text>
</comment>
<dbReference type="InterPro" id="IPR005467">
    <property type="entry name" value="His_kinase_dom"/>
</dbReference>
<sequence>MTSASSDRVPAEFQNLLLNLSALDLTDVGLGDACRTSALTALRDTTRSTQLALLHLLAPEEHALSPVALWCCASGGGITLPRCPQPLLPLLWPDQGHLLLDRLSAEGFDHPALRELLDGPRPTLWLPVAQGKRVVALLGLAQPAVELAPEALHQALRPALAWLGVALHAWSRTPHRTHDALARSHADYQQLFEVAGVGIGRVAIDGTLLDVNQRFADICRRSRDSMVGLNVHELTHPDEQAVSQAMSQAMLQGQHDRYTLEKRYLAPGGDFVWVQLTVALVRDDQGRAKHFVTVIEDISQRRQYQEAILSAQAAERASKAKTEFLSRMSHELRTPLNAMLGFAQLLRVDPRHTLNEPQRQKVQYIEQAGAHLLAMLTDVLDLSRIEAGSLPLSLEPLRVRSAVQEALALVQHQAQARNLLLHAQDIDDKVHVRADHVRLRQVLVNLLSNAIKYNRPNGRVHIEVQVLKPQVVFSVHDTGAGLSPEQQAHLFEPFNRLGAERSGVEGTGIGLVIVKRLLGLMNGRIEVSSVQGQGSVFRVVLPWAAASTLSTAADGATSTPGTARGALLPGVPATNAGETNRPWRLLYAEDNPVNVELVRQVLRMRPQWRLEVALNGAEAITMALTQPPDLLLLDMHLGDMNGLDVADRLAQHAHTAGIPKAGLSADAMPDQLRAARERGITTYLTKPLEVAKLLHLLDSHVAAPVTTTGR</sequence>
<dbReference type="PROSITE" id="PS50113">
    <property type="entry name" value="PAC"/>
    <property type="match status" value="1"/>
</dbReference>
<dbReference type="SMART" id="SM00091">
    <property type="entry name" value="PAS"/>
    <property type="match status" value="1"/>
</dbReference>
<dbReference type="EMBL" id="SIXI01000007">
    <property type="protein sequence ID" value="TBO28337.1"/>
    <property type="molecule type" value="Genomic_DNA"/>
</dbReference>
<dbReference type="GO" id="GO:0005524">
    <property type="term" value="F:ATP binding"/>
    <property type="evidence" value="ECO:0007669"/>
    <property type="project" value="UniProtKB-KW"/>
</dbReference>
<feature type="domain" description="Response regulatory" evidence="15">
    <location>
        <begin position="584"/>
        <end position="701"/>
    </location>
</feature>
<dbReference type="AlphaFoldDB" id="A0A4V2JFC6"/>
<dbReference type="GO" id="GO:0000155">
    <property type="term" value="F:phosphorelay sensor kinase activity"/>
    <property type="evidence" value="ECO:0007669"/>
    <property type="project" value="InterPro"/>
</dbReference>
<dbReference type="PROSITE" id="PS50109">
    <property type="entry name" value="HIS_KIN"/>
    <property type="match status" value="1"/>
</dbReference>
<comment type="catalytic activity">
    <reaction evidence="1">
        <text>ATP + protein L-histidine = ADP + protein N-phospho-L-histidine.</text>
        <dbReference type="EC" id="2.7.13.3"/>
    </reaction>
</comment>
<dbReference type="InterPro" id="IPR035965">
    <property type="entry name" value="PAS-like_dom_sf"/>
</dbReference>
<comment type="subcellular location">
    <subcellularLocation>
        <location evidence="2">Cell membrane</location>
    </subcellularLocation>
</comment>
<feature type="modified residue" description="4-aspartylphosphate" evidence="12">
    <location>
        <position position="634"/>
    </location>
</feature>
<keyword evidence="19" id="KW-1185">Reference proteome</keyword>
<evidence type="ECO:0000256" key="10">
    <source>
        <dbReference type="ARBA" id="ARBA00023012"/>
    </source>
</evidence>
<evidence type="ECO:0000256" key="12">
    <source>
        <dbReference type="PROSITE-ProRule" id="PRU00169"/>
    </source>
</evidence>
<dbReference type="SUPFAM" id="SSF55785">
    <property type="entry name" value="PYP-like sensor domain (PAS domain)"/>
    <property type="match status" value="1"/>
</dbReference>
<keyword evidence="11" id="KW-0472">Membrane</keyword>
<keyword evidence="5 12" id="KW-0597">Phosphoprotein</keyword>
<dbReference type="Gene3D" id="3.30.565.10">
    <property type="entry name" value="Histidine kinase-like ATPase, C-terminal domain"/>
    <property type="match status" value="1"/>
</dbReference>
<dbReference type="InterPro" id="IPR001789">
    <property type="entry name" value="Sig_transdc_resp-reg_receiver"/>
</dbReference>
<dbReference type="SMART" id="SM00388">
    <property type="entry name" value="HisKA"/>
    <property type="match status" value="1"/>
</dbReference>
<accession>A0A4V2JFC6</accession>
<keyword evidence="10" id="KW-0902">Two-component regulatory system</keyword>
<dbReference type="SMART" id="SM00448">
    <property type="entry name" value="REC"/>
    <property type="match status" value="1"/>
</dbReference>
<reference evidence="18 19" key="1">
    <citation type="submission" date="2019-02" db="EMBL/GenBank/DDBJ databases">
        <title>Aquabacterium sp. strain KMB7.</title>
        <authorList>
            <person name="Chen W.-M."/>
        </authorList>
    </citation>
    <scope>NUCLEOTIDE SEQUENCE [LARGE SCALE GENOMIC DNA]</scope>
    <source>
        <strain evidence="18 19">KMB7</strain>
    </source>
</reference>
<keyword evidence="7" id="KW-0547">Nucleotide-binding</keyword>
<keyword evidence="6" id="KW-0808">Transferase</keyword>
<dbReference type="InterPro" id="IPR036890">
    <property type="entry name" value="HATPase_C_sf"/>
</dbReference>
<dbReference type="OrthoDB" id="5519028at2"/>
<dbReference type="NCBIfam" id="TIGR00229">
    <property type="entry name" value="sensory_box"/>
    <property type="match status" value="1"/>
</dbReference>
<keyword evidence="8" id="KW-0418">Kinase</keyword>
<evidence type="ECO:0000256" key="9">
    <source>
        <dbReference type="ARBA" id="ARBA00022840"/>
    </source>
</evidence>
<evidence type="ECO:0000256" key="11">
    <source>
        <dbReference type="ARBA" id="ARBA00023136"/>
    </source>
</evidence>